<organism evidence="2 3">
    <name type="scientific">Propionigenium maris DSM 9537</name>
    <dbReference type="NCBI Taxonomy" id="1123000"/>
    <lineage>
        <taxon>Bacteria</taxon>
        <taxon>Fusobacteriati</taxon>
        <taxon>Fusobacteriota</taxon>
        <taxon>Fusobacteriia</taxon>
        <taxon>Fusobacteriales</taxon>
        <taxon>Fusobacteriaceae</taxon>
        <taxon>Propionigenium</taxon>
    </lineage>
</organism>
<protein>
    <submittedName>
        <fullName evidence="2">Uncharacterized protein</fullName>
    </submittedName>
</protein>
<dbReference type="EMBL" id="BSDY01000017">
    <property type="protein sequence ID" value="GLI57395.1"/>
    <property type="molecule type" value="Genomic_DNA"/>
</dbReference>
<accession>A0A9W6LPU9</accession>
<dbReference type="AlphaFoldDB" id="A0A9W6LPU9"/>
<dbReference type="RefSeq" id="WP_281836986.1">
    <property type="nucleotide sequence ID" value="NZ_BSDY01000017.1"/>
</dbReference>
<reference evidence="2" key="1">
    <citation type="submission" date="2022-12" db="EMBL/GenBank/DDBJ databases">
        <title>Reference genome sequencing for broad-spectrum identification of bacterial and archaeal isolates by mass spectrometry.</title>
        <authorList>
            <person name="Sekiguchi Y."/>
            <person name="Tourlousse D.M."/>
        </authorList>
    </citation>
    <scope>NUCLEOTIDE SEQUENCE</scope>
    <source>
        <strain evidence="2">10succ1</strain>
    </source>
</reference>
<evidence type="ECO:0000256" key="1">
    <source>
        <dbReference type="SAM" id="Coils"/>
    </source>
</evidence>
<keyword evidence="1" id="KW-0175">Coiled coil</keyword>
<comment type="caution">
    <text evidence="2">The sequence shown here is derived from an EMBL/GenBank/DDBJ whole genome shotgun (WGS) entry which is preliminary data.</text>
</comment>
<evidence type="ECO:0000313" key="2">
    <source>
        <dbReference type="EMBL" id="GLI57395.1"/>
    </source>
</evidence>
<dbReference type="Proteomes" id="UP001144471">
    <property type="component" value="Unassembled WGS sequence"/>
</dbReference>
<evidence type="ECO:0000313" key="3">
    <source>
        <dbReference type="Proteomes" id="UP001144471"/>
    </source>
</evidence>
<gene>
    <name evidence="2" type="ORF">PM10SUCC1_29090</name>
</gene>
<name>A0A9W6LPU9_9FUSO</name>
<keyword evidence="3" id="KW-1185">Reference proteome</keyword>
<sequence length="80" mass="9486">MSLFKKILKKGKKQTNTLKLQESLRIERLEVAAEELMIKINSLEEREDALYKKELEQLEEKCFLLSKKMDSLNETLEKVE</sequence>
<feature type="coiled-coil region" evidence="1">
    <location>
        <begin position="26"/>
        <end position="75"/>
    </location>
</feature>
<proteinExistence type="predicted"/>